<feature type="domain" description="Bacterial repeat" evidence="2">
    <location>
        <begin position="1168"/>
        <end position="1230"/>
    </location>
</feature>
<feature type="domain" description="Bacterial repeat" evidence="2">
    <location>
        <begin position="1094"/>
        <end position="1158"/>
    </location>
</feature>
<gene>
    <name evidence="3" type="ORF">H9789_13700</name>
</gene>
<keyword evidence="1" id="KW-0175">Coiled coil</keyword>
<evidence type="ECO:0000259" key="2">
    <source>
        <dbReference type="Pfam" id="PF18998"/>
    </source>
</evidence>
<comment type="caution">
    <text evidence="3">The sequence shown here is derived from an EMBL/GenBank/DDBJ whole genome shotgun (WGS) entry which is preliminary data.</text>
</comment>
<name>A0A9E2P2D2_9BACT</name>
<reference evidence="3" key="1">
    <citation type="journal article" date="2021" name="PeerJ">
        <title>Extensive microbial diversity within the chicken gut microbiome revealed by metagenomics and culture.</title>
        <authorList>
            <person name="Gilroy R."/>
            <person name="Ravi A."/>
            <person name="Getino M."/>
            <person name="Pursley I."/>
            <person name="Horton D.L."/>
            <person name="Alikhan N.F."/>
            <person name="Baker D."/>
            <person name="Gharbi K."/>
            <person name="Hall N."/>
            <person name="Watson M."/>
            <person name="Adriaenssens E.M."/>
            <person name="Foster-Nyarko E."/>
            <person name="Jarju S."/>
            <person name="Secka A."/>
            <person name="Antonio M."/>
            <person name="Oren A."/>
            <person name="Chaudhuri R.R."/>
            <person name="La Ragione R."/>
            <person name="Hildebrand F."/>
            <person name="Pallen M.J."/>
        </authorList>
    </citation>
    <scope>NUCLEOTIDE SEQUENCE</scope>
    <source>
        <strain evidence="3">G3-2149</strain>
    </source>
</reference>
<sequence>MNGIVQKRLMLPADTPYIDAYPDMQPFEVVESVVVFDDIYPKRIGTLSDVKTVDRAIEDGEGNQTGTFKAYQYKDAGLTFDEEYILEGQELRIVFQSGKLNGLDFGVTFNPNGSNPAEQLWEIVANEDYGRRLPDETMKPENGDKYILYGFNIKLVSDQYVPSAEQELKERAQAYVNKTKVDDGTYTVPLRASYVREDMISRTYDVGQKVNLVNPFFFGTGGRISRVIGWEMCLDIPSDNPVYTIGESAQYSRLTEIEDKVDSLVFNGQTYQGGGSGSGMGVYIIKTNDSTPASDSNVFSALKSLATFLRKDKPDSTKYLIKFLGGLISDNIESQDFASGPFGTGFVVKRDPKTGKSYIETDELYVRLKAYFETLEIKHLSHVGGRIVASPAGMECVRAELVSAEYETLYDSAGSPITDSEGEEVTVPTIGGEQAYRCYFKQTDGEKEIVNEFAVDDLAQCREFNVKEGTSHQVSNQYYWRRVIGVGEDYIDLSITDCDTGSMEPKAGDTIVTIGNKTDTARQHVVFLSSYDNDAPCIKLYSGIDSYSMLDKEVTVISPNADKNVFTGKVVIKPGSTGYENLADAPDMTEINQEIQNAKDDAASASQAASEVQQSVSDLTSYIGGAFSDGIISESEAKAIATYINIVNNEKKSAEATYNELYNNPYLEGSAKVSLANAKGAMFSAADALVNSVNTAIADGKATAAEKEDVDAKYAAFNTACAEFSKACEAANQSIQDKLKGYADNAQMAADEANQAASNAQEDANEAKQSVESLNTYVDGAFKDGIITEAEAKAIATYLNTVNNAKKGMDATYSALYANAYLTGTYKSLLYVAKNSFDTAVTNLTNAVNSAIADGKTTESEKNTVDTRFASFNDAYASLSTAIENANKAIQDKIKQEAADQAKEDIDAQIGEVDLSVKNEIAKQLGYTDYENLKYYAERGMSIISGGTINTEVLEASLVITSQLIANAIRTNTLNVNNKFKVFTDGSVDINGIFRSLGNKTELVISNGYLRIMYNGADVMLISVDESTGAPTINMNYRNKRFYISPDQFTFRMSDGRMLTFDPETINRAGQIMADPDGFLYVANSQYNFITAYISVSPSGGGSALPFVGTAMKLEGSTDTLEAIPADGYEFDRWSDGGSQTHDITWSGSSYQFTAYFTKIQSTYYTVSLQVSPAGSGTVSGGGTYEQGTRRTVSATANSGWRFVRWSDGGSQSHTVTWDANKTITAYFEKYSVTGNEIFSGTELTSSAYWMAYGTASVKSVTGGIATLTFTGSISGNDYISFNKGYLGSKLEQGHVYLLSLQIKSSTNTAIVGFIGYYNSTGDAYLISEDAIWGETVTTSYKTVTLQLTATRDSTSSDGFIIIANSACTINIKSISLKEV</sequence>
<dbReference type="SUPFAM" id="SSF49785">
    <property type="entry name" value="Galactose-binding domain-like"/>
    <property type="match status" value="1"/>
</dbReference>
<protein>
    <recommendedName>
        <fullName evidence="2">Bacterial repeat domain-containing protein</fullName>
    </recommendedName>
</protein>
<organism evidence="3 4">
    <name type="scientific">Candidatus Paraprevotella stercoravium</name>
    <dbReference type="NCBI Taxonomy" id="2838725"/>
    <lineage>
        <taxon>Bacteria</taxon>
        <taxon>Pseudomonadati</taxon>
        <taxon>Bacteroidota</taxon>
        <taxon>Bacteroidia</taxon>
        <taxon>Bacteroidales</taxon>
        <taxon>Prevotellaceae</taxon>
        <taxon>Paraprevotella</taxon>
    </lineage>
</organism>
<proteinExistence type="predicted"/>
<evidence type="ECO:0000313" key="3">
    <source>
        <dbReference type="EMBL" id="MBU3854839.1"/>
    </source>
</evidence>
<reference evidence="3" key="2">
    <citation type="submission" date="2021-04" db="EMBL/GenBank/DDBJ databases">
        <authorList>
            <person name="Gilroy R."/>
        </authorList>
    </citation>
    <scope>NUCLEOTIDE SEQUENCE</scope>
    <source>
        <strain evidence="3">G3-2149</strain>
    </source>
</reference>
<dbReference type="InterPro" id="IPR044060">
    <property type="entry name" value="Bacterial_rp_domain"/>
</dbReference>
<dbReference type="InterPro" id="IPR008979">
    <property type="entry name" value="Galactose-bd-like_sf"/>
</dbReference>
<feature type="coiled-coil region" evidence="1">
    <location>
        <begin position="588"/>
        <end position="615"/>
    </location>
</feature>
<accession>A0A9E2P2D2</accession>
<feature type="coiled-coil region" evidence="1">
    <location>
        <begin position="743"/>
        <end position="777"/>
    </location>
</feature>
<evidence type="ECO:0000256" key="1">
    <source>
        <dbReference type="SAM" id="Coils"/>
    </source>
</evidence>
<evidence type="ECO:0000313" key="4">
    <source>
        <dbReference type="Proteomes" id="UP000823865"/>
    </source>
</evidence>
<dbReference type="Pfam" id="PF18998">
    <property type="entry name" value="Flg_new_2"/>
    <property type="match status" value="2"/>
</dbReference>
<dbReference type="EMBL" id="JAHLFU010000292">
    <property type="protein sequence ID" value="MBU3854839.1"/>
    <property type="molecule type" value="Genomic_DNA"/>
</dbReference>
<dbReference type="Proteomes" id="UP000823865">
    <property type="component" value="Unassembled WGS sequence"/>
</dbReference>